<dbReference type="EMBL" id="CP063656">
    <property type="protein sequence ID" value="QOW19446.1"/>
    <property type="molecule type" value="Genomic_DNA"/>
</dbReference>
<evidence type="ECO:0000313" key="3">
    <source>
        <dbReference type="Proteomes" id="UP000594059"/>
    </source>
</evidence>
<gene>
    <name evidence="2" type="ORF">INQ41_12690</name>
</gene>
<feature type="chain" id="PRO_5032425083" evidence="1">
    <location>
        <begin position="22"/>
        <end position="293"/>
    </location>
</feature>
<evidence type="ECO:0000313" key="2">
    <source>
        <dbReference type="EMBL" id="QOW19446.1"/>
    </source>
</evidence>
<keyword evidence="1" id="KW-0732">Signal</keyword>
<keyword evidence="3" id="KW-1185">Reference proteome</keyword>
<accession>A0A7S6UFR1</accession>
<reference evidence="2 3" key="1">
    <citation type="submission" date="2020-10" db="EMBL/GenBank/DDBJ databases">
        <title>complete genome sequencing of Lysobacter sp. H21R20.</title>
        <authorList>
            <person name="Bae J.-W."/>
            <person name="Lee S.-Y."/>
        </authorList>
    </citation>
    <scope>NUCLEOTIDE SEQUENCE [LARGE SCALE GENOMIC DNA]</scope>
    <source>
        <strain evidence="2 3">H21R20</strain>
    </source>
</reference>
<sequence length="293" mass="32814">MLRLFSVLALATSAFVPAAQAQSSATAAQPATGIGNIESLVKMRCSLDPKEDVILWWSGTVFAQVPEKAPSALLGFEGYNICRAEKQADGTWRLLTRELTFYRDLKTGEILDQWDNPMTGERNHVLQVANDPVNNVLNPPGRPSTVPWVEGGDQLMLTMNIPLTYPNPLPPKDFPKQSSGEMYMGSEHFMFFTPRVAIEDPALTQAPASYGWTRTGPWLPWMEMGQAPGGLLYIAQGNKKASIAELPADIQERVRSTYPQYTTAPREWIQPNMTSWTVYKQWHERQQSGDRNK</sequence>
<dbReference type="KEGG" id="lcic:INQ41_12690"/>
<protein>
    <submittedName>
        <fullName evidence="2">DUF1838 family protein</fullName>
    </submittedName>
</protein>
<feature type="signal peptide" evidence="1">
    <location>
        <begin position="1"/>
        <end position="21"/>
    </location>
</feature>
<dbReference type="Proteomes" id="UP000594059">
    <property type="component" value="Chromosome"/>
</dbReference>
<dbReference type="AlphaFoldDB" id="A0A7S6UFR1"/>
<dbReference type="Pfam" id="PF08894">
    <property type="entry name" value="DUF1838"/>
    <property type="match status" value="1"/>
</dbReference>
<dbReference type="InterPro" id="IPR014990">
    <property type="entry name" value="DUF1838"/>
</dbReference>
<name>A0A7S6UFR1_9GAMM</name>
<dbReference type="RefSeq" id="WP_193985005.1">
    <property type="nucleotide sequence ID" value="NZ_CP063656.1"/>
</dbReference>
<organism evidence="2 3">
    <name type="scientific">Novilysobacter ciconiae</name>
    <dbReference type="NCBI Taxonomy" id="2781022"/>
    <lineage>
        <taxon>Bacteria</taxon>
        <taxon>Pseudomonadati</taxon>
        <taxon>Pseudomonadota</taxon>
        <taxon>Gammaproteobacteria</taxon>
        <taxon>Lysobacterales</taxon>
        <taxon>Lysobacteraceae</taxon>
        <taxon>Novilysobacter</taxon>
    </lineage>
</organism>
<proteinExistence type="predicted"/>
<evidence type="ECO:0000256" key="1">
    <source>
        <dbReference type="SAM" id="SignalP"/>
    </source>
</evidence>